<dbReference type="Pfam" id="PF15868">
    <property type="entry name" value="MBF2"/>
    <property type="match status" value="1"/>
</dbReference>
<name>A0A1B0AME8_9MUSC</name>
<dbReference type="EMBL" id="JXJN01000396">
    <property type="status" value="NOT_ANNOTATED_CDS"/>
    <property type="molecule type" value="Genomic_DNA"/>
</dbReference>
<dbReference type="AlphaFoldDB" id="A0A1B0AME8"/>
<evidence type="ECO:0000313" key="2">
    <source>
        <dbReference type="EnsemblMetazoa" id="GPPI001748-PA"/>
    </source>
</evidence>
<dbReference type="Proteomes" id="UP000092460">
    <property type="component" value="Unassembled WGS sequence"/>
</dbReference>
<dbReference type="InterPro" id="IPR031734">
    <property type="entry name" value="MBF2"/>
</dbReference>
<sequence length="117" mass="13384">MNYSLTIKLLLIICVLNARALNHTWGSLGIYDILVARDDVQHPGILMSVTSQYIVFPPKYRGNNVIISAVRVWDWGFSNSFAYIDLVEGGPGYRHCKLYIESQRDEGFHVSIEYFGR</sequence>
<dbReference type="EnsemblMetazoa" id="GPPI001748-RA">
    <property type="protein sequence ID" value="GPPI001748-PA"/>
    <property type="gene ID" value="GPPI001748"/>
</dbReference>
<accession>A0A1B0AME8</accession>
<protein>
    <submittedName>
        <fullName evidence="2">Uncharacterized protein</fullName>
    </submittedName>
</protein>
<feature type="signal peptide" evidence="1">
    <location>
        <begin position="1"/>
        <end position="20"/>
    </location>
</feature>
<dbReference type="VEuPathDB" id="VectorBase:GPPI001748"/>
<proteinExistence type="predicted"/>
<feature type="chain" id="PRO_5008403975" evidence="1">
    <location>
        <begin position="21"/>
        <end position="117"/>
    </location>
</feature>
<reference evidence="3" key="1">
    <citation type="submission" date="2015-01" db="EMBL/GenBank/DDBJ databases">
        <authorList>
            <person name="Aksoy S."/>
            <person name="Warren W."/>
            <person name="Wilson R.K."/>
        </authorList>
    </citation>
    <scope>NUCLEOTIDE SEQUENCE [LARGE SCALE GENOMIC DNA]</scope>
    <source>
        <strain evidence="3">IAEA</strain>
    </source>
</reference>
<evidence type="ECO:0000313" key="3">
    <source>
        <dbReference type="Proteomes" id="UP000092460"/>
    </source>
</evidence>
<dbReference type="PANTHER" id="PTHR37685:SF1">
    <property type="entry name" value="GEO11136P1-RELATED"/>
    <property type="match status" value="1"/>
</dbReference>
<reference evidence="2" key="2">
    <citation type="submission" date="2020-05" db="UniProtKB">
        <authorList>
            <consortium name="EnsemblMetazoa"/>
        </authorList>
    </citation>
    <scope>IDENTIFICATION</scope>
    <source>
        <strain evidence="2">IAEA</strain>
    </source>
</reference>
<dbReference type="PANTHER" id="PTHR37685">
    <property type="entry name" value="GEO11136P1-RELATED"/>
    <property type="match status" value="1"/>
</dbReference>
<organism evidence="2 3">
    <name type="scientific">Glossina palpalis gambiensis</name>
    <dbReference type="NCBI Taxonomy" id="67801"/>
    <lineage>
        <taxon>Eukaryota</taxon>
        <taxon>Metazoa</taxon>
        <taxon>Ecdysozoa</taxon>
        <taxon>Arthropoda</taxon>
        <taxon>Hexapoda</taxon>
        <taxon>Insecta</taxon>
        <taxon>Pterygota</taxon>
        <taxon>Neoptera</taxon>
        <taxon>Endopterygota</taxon>
        <taxon>Diptera</taxon>
        <taxon>Brachycera</taxon>
        <taxon>Muscomorpha</taxon>
        <taxon>Hippoboscoidea</taxon>
        <taxon>Glossinidae</taxon>
        <taxon>Glossina</taxon>
    </lineage>
</organism>
<evidence type="ECO:0000256" key="1">
    <source>
        <dbReference type="SAM" id="SignalP"/>
    </source>
</evidence>
<keyword evidence="1" id="KW-0732">Signal</keyword>
<keyword evidence="3" id="KW-1185">Reference proteome</keyword>